<dbReference type="InterPro" id="IPR005119">
    <property type="entry name" value="LysR_subst-bd"/>
</dbReference>
<dbReference type="PANTHER" id="PTHR30346">
    <property type="entry name" value="TRANSCRIPTIONAL DUAL REGULATOR HCAR-RELATED"/>
    <property type="match status" value="1"/>
</dbReference>
<dbReference type="PRINTS" id="PR00039">
    <property type="entry name" value="HTHLYSR"/>
</dbReference>
<evidence type="ECO:0000256" key="4">
    <source>
        <dbReference type="ARBA" id="ARBA00023163"/>
    </source>
</evidence>
<evidence type="ECO:0000256" key="2">
    <source>
        <dbReference type="ARBA" id="ARBA00023015"/>
    </source>
</evidence>
<evidence type="ECO:0000313" key="7">
    <source>
        <dbReference type="Proteomes" id="UP001500840"/>
    </source>
</evidence>
<dbReference type="InterPro" id="IPR036390">
    <property type="entry name" value="WH_DNA-bd_sf"/>
</dbReference>
<dbReference type="Pfam" id="PF00126">
    <property type="entry name" value="HTH_1"/>
    <property type="match status" value="1"/>
</dbReference>
<dbReference type="Gene3D" id="3.40.190.10">
    <property type="entry name" value="Periplasmic binding protein-like II"/>
    <property type="match status" value="2"/>
</dbReference>
<feature type="domain" description="HTH lysR-type" evidence="5">
    <location>
        <begin position="1"/>
        <end position="58"/>
    </location>
</feature>
<name>A0ABP8MB95_9BACT</name>
<dbReference type="PROSITE" id="PS50931">
    <property type="entry name" value="HTH_LYSR"/>
    <property type="match status" value="1"/>
</dbReference>
<keyword evidence="4" id="KW-0804">Transcription</keyword>
<dbReference type="Proteomes" id="UP001500840">
    <property type="component" value="Unassembled WGS sequence"/>
</dbReference>
<dbReference type="InterPro" id="IPR000847">
    <property type="entry name" value="LysR_HTH_N"/>
</dbReference>
<proteinExistence type="inferred from homology"/>
<organism evidence="6 7">
    <name type="scientific">Novipirellula rosea</name>
    <dbReference type="NCBI Taxonomy" id="1031540"/>
    <lineage>
        <taxon>Bacteria</taxon>
        <taxon>Pseudomonadati</taxon>
        <taxon>Planctomycetota</taxon>
        <taxon>Planctomycetia</taxon>
        <taxon>Pirellulales</taxon>
        <taxon>Pirellulaceae</taxon>
        <taxon>Novipirellula</taxon>
    </lineage>
</organism>
<sequence length="298" mass="33709">MEFDQLTHFLKIAQTENITRAAEELGLSQPAVSRSLQRLEEEIGQPLFERQSRKMVLTDAGELLVSRARQIMSIIDDTLSEITDDGQSGRIRLGAIPTIAPYFLPGLLHHFTSAFPKARLLVQEEPTQSLLQRLTQGELDLAILALPIPAKYLEIDTLFEEELLLVMPQGHPLSQKKQIKLADIQTLPFVLLDEAHCLSDNIVSFCRQRSFQPVSMEKTSQLAMVQELVTLGHGISMVPAMARAIDKSNRRLYRSLAGPKPMRTIAAVWNPYRFQSKLLQEFRKAMHHYSAAFKAKPR</sequence>
<keyword evidence="3" id="KW-0238">DNA-binding</keyword>
<keyword evidence="7" id="KW-1185">Reference proteome</keyword>
<gene>
    <name evidence="6" type="ORF">GCM10023156_05820</name>
</gene>
<evidence type="ECO:0000259" key="5">
    <source>
        <dbReference type="PROSITE" id="PS50931"/>
    </source>
</evidence>
<dbReference type="InterPro" id="IPR036388">
    <property type="entry name" value="WH-like_DNA-bd_sf"/>
</dbReference>
<dbReference type="PANTHER" id="PTHR30346:SF0">
    <property type="entry name" value="HCA OPERON TRANSCRIPTIONAL ACTIVATOR HCAR"/>
    <property type="match status" value="1"/>
</dbReference>
<dbReference type="EMBL" id="BAABGA010000008">
    <property type="protein sequence ID" value="GAA4445777.1"/>
    <property type="molecule type" value="Genomic_DNA"/>
</dbReference>
<dbReference type="SUPFAM" id="SSF53850">
    <property type="entry name" value="Periplasmic binding protein-like II"/>
    <property type="match status" value="1"/>
</dbReference>
<dbReference type="Pfam" id="PF03466">
    <property type="entry name" value="LysR_substrate"/>
    <property type="match status" value="1"/>
</dbReference>
<comment type="similarity">
    <text evidence="1">Belongs to the LysR transcriptional regulatory family.</text>
</comment>
<comment type="caution">
    <text evidence="6">The sequence shown here is derived from an EMBL/GenBank/DDBJ whole genome shotgun (WGS) entry which is preliminary data.</text>
</comment>
<protein>
    <submittedName>
        <fullName evidence="6">LysR family transcriptional regulator</fullName>
    </submittedName>
</protein>
<evidence type="ECO:0000313" key="6">
    <source>
        <dbReference type="EMBL" id="GAA4445777.1"/>
    </source>
</evidence>
<keyword evidence="2" id="KW-0805">Transcription regulation</keyword>
<evidence type="ECO:0000256" key="3">
    <source>
        <dbReference type="ARBA" id="ARBA00023125"/>
    </source>
</evidence>
<dbReference type="SUPFAM" id="SSF46785">
    <property type="entry name" value="Winged helix' DNA-binding domain"/>
    <property type="match status" value="1"/>
</dbReference>
<dbReference type="CDD" id="cd08411">
    <property type="entry name" value="PBP2_OxyR"/>
    <property type="match status" value="1"/>
</dbReference>
<accession>A0ABP8MB95</accession>
<dbReference type="RefSeq" id="WP_345319231.1">
    <property type="nucleotide sequence ID" value="NZ_BAABGA010000008.1"/>
</dbReference>
<dbReference type="Gene3D" id="1.10.10.10">
    <property type="entry name" value="Winged helix-like DNA-binding domain superfamily/Winged helix DNA-binding domain"/>
    <property type="match status" value="1"/>
</dbReference>
<evidence type="ECO:0000256" key="1">
    <source>
        <dbReference type="ARBA" id="ARBA00009437"/>
    </source>
</evidence>
<reference evidence="7" key="1">
    <citation type="journal article" date="2019" name="Int. J. Syst. Evol. Microbiol.">
        <title>The Global Catalogue of Microorganisms (GCM) 10K type strain sequencing project: providing services to taxonomists for standard genome sequencing and annotation.</title>
        <authorList>
            <consortium name="The Broad Institute Genomics Platform"/>
            <consortium name="The Broad Institute Genome Sequencing Center for Infectious Disease"/>
            <person name="Wu L."/>
            <person name="Ma J."/>
        </authorList>
    </citation>
    <scope>NUCLEOTIDE SEQUENCE [LARGE SCALE GENOMIC DNA]</scope>
    <source>
        <strain evidence="7">JCM 17759</strain>
    </source>
</reference>